<sequence length="94" mass="10207">MADPLTPQISDRICKHMNEDHADAILLYAKVYGKAATATSAEMLSIDAEGMNLAAQIEGQSQNLRIPFDHALQDSEDAHQTLIGMVRSARQQAG</sequence>
<dbReference type="AlphaFoldDB" id="A0A7C3PJH9"/>
<evidence type="ECO:0000313" key="2">
    <source>
        <dbReference type="EMBL" id="HFN01020.1"/>
    </source>
</evidence>
<name>A0A7C3PJH9_9CYAN</name>
<feature type="domain" description="DUF2470" evidence="1">
    <location>
        <begin position="10"/>
        <end position="85"/>
    </location>
</feature>
<gene>
    <name evidence="2" type="ORF">ENR64_25345</name>
</gene>
<organism evidence="2">
    <name type="scientific">Oscillatoriales cyanobacterium SpSt-418</name>
    <dbReference type="NCBI Taxonomy" id="2282169"/>
    <lineage>
        <taxon>Bacteria</taxon>
        <taxon>Bacillati</taxon>
        <taxon>Cyanobacteriota</taxon>
        <taxon>Cyanophyceae</taxon>
        <taxon>Oscillatoriophycideae</taxon>
        <taxon>Oscillatoriales</taxon>
    </lineage>
</organism>
<reference evidence="2" key="1">
    <citation type="journal article" date="2020" name="mSystems">
        <title>Genome- and Community-Level Interaction Insights into Carbon Utilization and Element Cycling Functions of Hydrothermarchaeota in Hydrothermal Sediment.</title>
        <authorList>
            <person name="Zhou Z."/>
            <person name="Liu Y."/>
            <person name="Xu W."/>
            <person name="Pan J."/>
            <person name="Luo Z.H."/>
            <person name="Li M."/>
        </authorList>
    </citation>
    <scope>NUCLEOTIDE SEQUENCE [LARGE SCALE GENOMIC DNA]</scope>
    <source>
        <strain evidence="2">SpSt-418</strain>
    </source>
</reference>
<dbReference type="InterPro" id="IPR019595">
    <property type="entry name" value="DUF2470"/>
</dbReference>
<protein>
    <submittedName>
        <fullName evidence="2">DUF2470 domain-containing protein</fullName>
    </submittedName>
</protein>
<dbReference type="InterPro" id="IPR037119">
    <property type="entry name" value="Haem_oxidase_HugZ-like_sf"/>
</dbReference>
<dbReference type="SUPFAM" id="SSF50475">
    <property type="entry name" value="FMN-binding split barrel"/>
    <property type="match status" value="1"/>
</dbReference>
<dbReference type="PANTHER" id="PTHR37783:SF1">
    <property type="entry name" value="MEMBRANE PROTEIN, PUTATIVE (AFU_ORTHOLOGUE AFUA_1G04315)-RELATED"/>
    <property type="match status" value="1"/>
</dbReference>
<comment type="caution">
    <text evidence="2">The sequence shown here is derived from an EMBL/GenBank/DDBJ whole genome shotgun (WGS) entry which is preliminary data.</text>
</comment>
<dbReference type="Gene3D" id="3.20.180.10">
    <property type="entry name" value="PNP-oxidase-like"/>
    <property type="match status" value="1"/>
</dbReference>
<proteinExistence type="predicted"/>
<dbReference type="PANTHER" id="PTHR37783">
    <property type="entry name" value="MEMBRANE PROTEIN, PUTATIVE (AFU_ORTHOLOGUE AFUA_1G04315)-RELATED"/>
    <property type="match status" value="1"/>
</dbReference>
<dbReference type="Pfam" id="PF10615">
    <property type="entry name" value="DUF2470"/>
    <property type="match status" value="1"/>
</dbReference>
<evidence type="ECO:0000259" key="1">
    <source>
        <dbReference type="Pfam" id="PF10615"/>
    </source>
</evidence>
<accession>A0A7C3PJH9</accession>
<dbReference type="EMBL" id="DSRU01000361">
    <property type="protein sequence ID" value="HFN01020.1"/>
    <property type="molecule type" value="Genomic_DNA"/>
</dbReference>